<dbReference type="PANTHER" id="PTHR11733">
    <property type="entry name" value="ZINC METALLOPROTEASE FAMILY M13 NEPRILYSIN-RELATED"/>
    <property type="match status" value="1"/>
</dbReference>
<dbReference type="InterPro" id="IPR024079">
    <property type="entry name" value="MetalloPept_cat_dom_sf"/>
</dbReference>
<name>A0A381ZIB3_9ZZZZ</name>
<evidence type="ECO:0008006" key="10">
    <source>
        <dbReference type="Google" id="ProtNLM"/>
    </source>
</evidence>
<feature type="non-terminal residue" evidence="9">
    <location>
        <position position="1"/>
    </location>
</feature>
<evidence type="ECO:0000256" key="5">
    <source>
        <dbReference type="ARBA" id="ARBA00022833"/>
    </source>
</evidence>
<dbReference type="Pfam" id="PF01431">
    <property type="entry name" value="Peptidase_M13"/>
    <property type="match status" value="1"/>
</dbReference>
<dbReference type="GO" id="GO:0005886">
    <property type="term" value="C:plasma membrane"/>
    <property type="evidence" value="ECO:0007669"/>
    <property type="project" value="TreeGrafter"/>
</dbReference>
<evidence type="ECO:0000256" key="6">
    <source>
        <dbReference type="ARBA" id="ARBA00023049"/>
    </source>
</evidence>
<dbReference type="InterPro" id="IPR008753">
    <property type="entry name" value="Peptidase_M13_N"/>
</dbReference>
<feature type="domain" description="Peptidase M13 N-terminal" evidence="8">
    <location>
        <begin position="12"/>
        <end position="135"/>
    </location>
</feature>
<dbReference type="Pfam" id="PF05649">
    <property type="entry name" value="Peptidase_M13_N"/>
    <property type="match status" value="1"/>
</dbReference>
<evidence type="ECO:0000256" key="2">
    <source>
        <dbReference type="ARBA" id="ARBA00022670"/>
    </source>
</evidence>
<keyword evidence="3" id="KW-0479">Metal-binding</keyword>
<feature type="domain" description="Peptidase M13 C-terminal" evidence="7">
    <location>
        <begin position="186"/>
        <end position="395"/>
    </location>
</feature>
<dbReference type="InterPro" id="IPR000718">
    <property type="entry name" value="Peptidase_M13"/>
</dbReference>
<keyword evidence="6" id="KW-0482">Metalloprotease</keyword>
<accession>A0A381ZIB3</accession>
<evidence type="ECO:0000256" key="4">
    <source>
        <dbReference type="ARBA" id="ARBA00022801"/>
    </source>
</evidence>
<comment type="cofactor">
    <cofactor evidence="1">
        <name>Zn(2+)</name>
        <dbReference type="ChEBI" id="CHEBI:29105"/>
    </cofactor>
</comment>
<gene>
    <name evidence="9" type="ORF">METZ01_LOCUS141844</name>
</gene>
<dbReference type="GO" id="GO:0004222">
    <property type="term" value="F:metalloendopeptidase activity"/>
    <property type="evidence" value="ECO:0007669"/>
    <property type="project" value="InterPro"/>
</dbReference>
<evidence type="ECO:0000259" key="8">
    <source>
        <dbReference type="Pfam" id="PF05649"/>
    </source>
</evidence>
<dbReference type="GO" id="GO:0016485">
    <property type="term" value="P:protein processing"/>
    <property type="evidence" value="ECO:0007669"/>
    <property type="project" value="TreeGrafter"/>
</dbReference>
<dbReference type="GO" id="GO:0046872">
    <property type="term" value="F:metal ion binding"/>
    <property type="evidence" value="ECO:0007669"/>
    <property type="project" value="UniProtKB-KW"/>
</dbReference>
<keyword evidence="5" id="KW-0862">Zinc</keyword>
<dbReference type="AlphaFoldDB" id="A0A381ZIB3"/>
<sequence length="404" mass="47448">TFAKNVSGDIKNIEKLNIVGLEYFTNMNKILINTDIEILKSYLILYFFIQFPFMSNQFSNKNYCLELTINEFSDYFSHKFIIETFPPRDKIFAEELVDTIYKHMGIRLKDVRWLDEQTREEAINKWAYIQKNIAYVNKWLNYSDIKLTNDFFENFIHINKFQNSLMISKIEETIDRNEMNNDMILNAAYNPTQNSINLYSGLMRKPIFSPNLPFILNLAAYGSVIGHEITHGFDNNGRMFGKNGSYNNWWTNKSETEFTEHTQCLVDQYNEYTFCEMFPNDKNCDIKMNVNGEHTLGENIADLGGVNLAFNSYKEYETKYVQKEDILPGYSNDKLFFIYFAQVWCEKQTINYAIQSNSFKNEHSPNKFRVNGVVSNMPEFANAFQCSNTSKMGKSLTNERCEVW</sequence>
<organism evidence="9">
    <name type="scientific">marine metagenome</name>
    <dbReference type="NCBI Taxonomy" id="408172"/>
    <lineage>
        <taxon>unclassified sequences</taxon>
        <taxon>metagenomes</taxon>
        <taxon>ecological metagenomes</taxon>
    </lineage>
</organism>
<dbReference type="InterPro" id="IPR018497">
    <property type="entry name" value="Peptidase_M13_C"/>
</dbReference>
<proteinExistence type="predicted"/>
<keyword evidence="4" id="KW-0378">Hydrolase</keyword>
<dbReference type="CDD" id="cd08662">
    <property type="entry name" value="M13"/>
    <property type="match status" value="1"/>
</dbReference>
<keyword evidence="2" id="KW-0645">Protease</keyword>
<dbReference type="Gene3D" id="3.40.390.10">
    <property type="entry name" value="Collagenase (Catalytic Domain)"/>
    <property type="match status" value="1"/>
</dbReference>
<dbReference type="PANTHER" id="PTHR11733:SF232">
    <property type="entry name" value="NEPRILYSIN METALLOPEPTIDASE FAMILY"/>
    <property type="match status" value="1"/>
</dbReference>
<evidence type="ECO:0000256" key="1">
    <source>
        <dbReference type="ARBA" id="ARBA00001947"/>
    </source>
</evidence>
<dbReference type="PROSITE" id="PS51885">
    <property type="entry name" value="NEPRILYSIN"/>
    <property type="match status" value="1"/>
</dbReference>
<dbReference type="PRINTS" id="PR00786">
    <property type="entry name" value="NEPRILYSIN"/>
</dbReference>
<protein>
    <recommendedName>
        <fullName evidence="10">Peptidase M13 C-terminal domain-containing protein</fullName>
    </recommendedName>
</protein>
<dbReference type="SUPFAM" id="SSF55486">
    <property type="entry name" value="Metalloproteases ('zincins'), catalytic domain"/>
    <property type="match status" value="1"/>
</dbReference>
<dbReference type="EMBL" id="UINC01021442">
    <property type="protein sequence ID" value="SVA88990.1"/>
    <property type="molecule type" value="Genomic_DNA"/>
</dbReference>
<evidence type="ECO:0000313" key="9">
    <source>
        <dbReference type="EMBL" id="SVA88990.1"/>
    </source>
</evidence>
<evidence type="ECO:0000256" key="3">
    <source>
        <dbReference type="ARBA" id="ARBA00022723"/>
    </source>
</evidence>
<evidence type="ECO:0000259" key="7">
    <source>
        <dbReference type="Pfam" id="PF01431"/>
    </source>
</evidence>
<reference evidence="9" key="1">
    <citation type="submission" date="2018-05" db="EMBL/GenBank/DDBJ databases">
        <authorList>
            <person name="Lanie J.A."/>
            <person name="Ng W.-L."/>
            <person name="Kazmierczak K.M."/>
            <person name="Andrzejewski T.M."/>
            <person name="Davidsen T.M."/>
            <person name="Wayne K.J."/>
            <person name="Tettelin H."/>
            <person name="Glass J.I."/>
            <person name="Rusch D."/>
            <person name="Podicherti R."/>
            <person name="Tsui H.-C.T."/>
            <person name="Winkler M.E."/>
        </authorList>
    </citation>
    <scope>NUCLEOTIDE SEQUENCE</scope>
</reference>